<dbReference type="AlphaFoldDB" id="A0A1X0P3L3"/>
<evidence type="ECO:0000313" key="2">
    <source>
        <dbReference type="Proteomes" id="UP000192257"/>
    </source>
</evidence>
<organism evidence="1 2">
    <name type="scientific">Trypanosoma theileri</name>
    <dbReference type="NCBI Taxonomy" id="67003"/>
    <lineage>
        <taxon>Eukaryota</taxon>
        <taxon>Discoba</taxon>
        <taxon>Euglenozoa</taxon>
        <taxon>Kinetoplastea</taxon>
        <taxon>Metakinetoplastina</taxon>
        <taxon>Trypanosomatida</taxon>
        <taxon>Trypanosomatidae</taxon>
        <taxon>Trypanosoma</taxon>
    </lineage>
</organism>
<dbReference type="SUPFAM" id="SSF52949">
    <property type="entry name" value="Macro domain-like"/>
    <property type="match status" value="1"/>
</dbReference>
<keyword evidence="2" id="KW-1185">Reference proteome</keyword>
<reference evidence="1 2" key="1">
    <citation type="submission" date="2017-03" db="EMBL/GenBank/DDBJ databases">
        <title>An alternative strategy for trypanosome survival in the mammalian bloodstream revealed through genome and transcriptome analysis of the ubiquitous bovine parasite Trypanosoma (Megatrypanum) theileri.</title>
        <authorList>
            <person name="Kelly S."/>
            <person name="Ivens A."/>
            <person name="Mott A."/>
            <person name="O'Neill E."/>
            <person name="Emms D."/>
            <person name="Macleod O."/>
            <person name="Voorheis P."/>
            <person name="Matthews J."/>
            <person name="Matthews K."/>
            <person name="Carrington M."/>
        </authorList>
    </citation>
    <scope>NUCLEOTIDE SEQUENCE [LARGE SCALE GENOMIC DNA]</scope>
    <source>
        <strain evidence="1">Edinburgh</strain>
    </source>
</reference>
<sequence length="269" mass="30576">MVSYKETVSRDGRKRAPRLLFGVNLIKPFPWIRVLVGMGAMAALLRQYYVAQHYVPPQEQFLRKVIIAPYGVLGTQMTLQGGVKRVASEPDENTVIVDTADLKHIFTTTEGAKGASGAIYNWLGLQGQFPDDVVRAISRVCDAKWFKYAEDKNVIHVIGPDFREGVWSEREAALELSRAYRNTLHEFVVSEGDVLRLAPISNGTTAGPLYNQLPPITQSALTMAFEQLHVFDREYLLRRDKHVELCVFMNREWDMYQSVFKNRGKVVKL</sequence>
<protein>
    <recommendedName>
        <fullName evidence="3">Macro domain-containing protein</fullName>
    </recommendedName>
</protein>
<dbReference type="VEuPathDB" id="TriTrypDB:TM35_000064030"/>
<name>A0A1X0P3L3_9TRYP</name>
<dbReference type="Proteomes" id="UP000192257">
    <property type="component" value="Unassembled WGS sequence"/>
</dbReference>
<dbReference type="GeneID" id="39983220"/>
<dbReference type="EMBL" id="NBCO01000006">
    <property type="protein sequence ID" value="ORC91398.1"/>
    <property type="molecule type" value="Genomic_DNA"/>
</dbReference>
<proteinExistence type="predicted"/>
<dbReference type="OrthoDB" id="239853at2759"/>
<evidence type="ECO:0008006" key="3">
    <source>
        <dbReference type="Google" id="ProtNLM"/>
    </source>
</evidence>
<accession>A0A1X0P3L3</accession>
<comment type="caution">
    <text evidence="1">The sequence shown here is derived from an EMBL/GenBank/DDBJ whole genome shotgun (WGS) entry which is preliminary data.</text>
</comment>
<dbReference type="InterPro" id="IPR043472">
    <property type="entry name" value="Macro_dom-like"/>
</dbReference>
<dbReference type="RefSeq" id="XP_028885464.1">
    <property type="nucleotide sequence ID" value="XM_029023440.1"/>
</dbReference>
<gene>
    <name evidence="1" type="ORF">TM35_000064030</name>
</gene>
<evidence type="ECO:0000313" key="1">
    <source>
        <dbReference type="EMBL" id="ORC91398.1"/>
    </source>
</evidence>